<comment type="catalytic activity">
    <reaction evidence="1">
        <text>Thiol-dependent hydrolysis of ester, thioester, amide, peptide and isopeptide bonds formed by the C-terminal Gly of ubiquitin (a 76-residue protein attached to proteins as an intracellular targeting signal).</text>
        <dbReference type="EC" id="3.4.19.12"/>
    </reaction>
</comment>
<dbReference type="InterPro" id="IPR001394">
    <property type="entry name" value="Peptidase_C19_UCH"/>
</dbReference>
<dbReference type="PANTHER" id="PTHR24006">
    <property type="entry name" value="UBIQUITIN CARBOXYL-TERMINAL HYDROLASE"/>
    <property type="match status" value="1"/>
</dbReference>
<evidence type="ECO:0000256" key="9">
    <source>
        <dbReference type="ARBA" id="ARBA00022801"/>
    </source>
</evidence>
<evidence type="ECO:0000256" key="6">
    <source>
        <dbReference type="ARBA" id="ARBA00022737"/>
    </source>
</evidence>
<dbReference type="InterPro" id="IPR015940">
    <property type="entry name" value="UBA"/>
</dbReference>
<feature type="domain" description="UBA" evidence="14">
    <location>
        <begin position="752"/>
        <end position="792"/>
    </location>
</feature>
<dbReference type="InterPro" id="IPR038765">
    <property type="entry name" value="Papain-like_cys_pep_sf"/>
</dbReference>
<dbReference type="SUPFAM" id="SSF57850">
    <property type="entry name" value="RING/U-box"/>
    <property type="match status" value="1"/>
</dbReference>
<dbReference type="GO" id="GO:0006508">
    <property type="term" value="P:proteolysis"/>
    <property type="evidence" value="ECO:0007669"/>
    <property type="project" value="UniProtKB-KW"/>
</dbReference>
<protein>
    <recommendedName>
        <fullName evidence="3">ubiquitinyl hydrolase 1</fullName>
        <ecNumber evidence="3">3.4.19.12</ecNumber>
    </recommendedName>
</protein>
<feature type="compositionally biased region" description="Basic and acidic residues" evidence="13">
    <location>
        <begin position="569"/>
        <end position="582"/>
    </location>
</feature>
<keyword evidence="11" id="KW-0862">Zinc</keyword>
<feature type="domain" description="UBA" evidence="14">
    <location>
        <begin position="691"/>
        <end position="732"/>
    </location>
</feature>
<proteinExistence type="inferred from homology"/>
<dbReference type="InterPro" id="IPR041432">
    <property type="entry name" value="UBP13_Znf-UBP_var"/>
</dbReference>
<dbReference type="Pfam" id="PF00627">
    <property type="entry name" value="UBA"/>
    <property type="match status" value="2"/>
</dbReference>
<name>A0ABR1FSS0_AURAN</name>
<dbReference type="SUPFAM" id="SSF46934">
    <property type="entry name" value="UBA-like"/>
    <property type="match status" value="1"/>
</dbReference>
<evidence type="ECO:0000259" key="15">
    <source>
        <dbReference type="PROSITE" id="PS50235"/>
    </source>
</evidence>
<dbReference type="InterPro" id="IPR001607">
    <property type="entry name" value="Znf_UBP"/>
</dbReference>
<evidence type="ECO:0000256" key="5">
    <source>
        <dbReference type="ARBA" id="ARBA00022723"/>
    </source>
</evidence>
<dbReference type="PIRSF" id="PIRSF016308">
    <property type="entry name" value="UBP"/>
    <property type="match status" value="1"/>
</dbReference>
<dbReference type="SMART" id="SM00290">
    <property type="entry name" value="ZnF_UBP"/>
    <property type="match status" value="1"/>
</dbReference>
<feature type="domain" description="USP" evidence="15">
    <location>
        <begin position="347"/>
        <end position="885"/>
    </location>
</feature>
<dbReference type="Pfam" id="PF00443">
    <property type="entry name" value="UCH"/>
    <property type="match status" value="1"/>
</dbReference>
<keyword evidence="4 17" id="KW-0645">Protease</keyword>
<gene>
    <name evidence="17" type="ORF">SO694_00095049</name>
</gene>
<dbReference type="InterPro" id="IPR028889">
    <property type="entry name" value="USP"/>
</dbReference>
<comment type="similarity">
    <text evidence="2">Belongs to the peptidase C19 family.</text>
</comment>
<evidence type="ECO:0000313" key="17">
    <source>
        <dbReference type="EMBL" id="KAK7237379.1"/>
    </source>
</evidence>
<keyword evidence="10" id="KW-0788">Thiol protease</keyword>
<evidence type="ECO:0000259" key="16">
    <source>
        <dbReference type="PROSITE" id="PS50271"/>
    </source>
</evidence>
<keyword evidence="7 12" id="KW-0863">Zinc-finger</keyword>
<dbReference type="PROSITE" id="PS00973">
    <property type="entry name" value="USP_2"/>
    <property type="match status" value="1"/>
</dbReference>
<dbReference type="Pfam" id="PF17807">
    <property type="entry name" value="zf-UBP_var"/>
    <property type="match status" value="1"/>
</dbReference>
<keyword evidence="9" id="KW-0378">Hydrolase</keyword>
<keyword evidence="6" id="KW-0677">Repeat</keyword>
<dbReference type="GO" id="GO:0008233">
    <property type="term" value="F:peptidase activity"/>
    <property type="evidence" value="ECO:0007669"/>
    <property type="project" value="UniProtKB-KW"/>
</dbReference>
<dbReference type="PROSITE" id="PS50030">
    <property type="entry name" value="UBA"/>
    <property type="match status" value="2"/>
</dbReference>
<dbReference type="CDD" id="cd14294">
    <property type="entry name" value="UBA1_UBP5_like"/>
    <property type="match status" value="1"/>
</dbReference>
<feature type="domain" description="UBP-type" evidence="16">
    <location>
        <begin position="184"/>
        <end position="305"/>
    </location>
</feature>
<dbReference type="InterPro" id="IPR013083">
    <property type="entry name" value="Znf_RING/FYVE/PHD"/>
</dbReference>
<feature type="region of interest" description="Disordered" evidence="13">
    <location>
        <begin position="560"/>
        <end position="582"/>
    </location>
</feature>
<keyword evidence="8" id="KW-0833">Ubl conjugation pathway</keyword>
<comment type="caution">
    <text evidence="17">The sequence shown here is derived from an EMBL/GenBank/DDBJ whole genome shotgun (WGS) entry which is preliminary data.</text>
</comment>
<evidence type="ECO:0000259" key="14">
    <source>
        <dbReference type="PROSITE" id="PS50030"/>
    </source>
</evidence>
<accession>A0ABR1FSS0</accession>
<dbReference type="InterPro" id="IPR018200">
    <property type="entry name" value="USP_CS"/>
</dbReference>
<dbReference type="Pfam" id="PF02148">
    <property type="entry name" value="zf-UBP"/>
    <property type="match status" value="1"/>
</dbReference>
<keyword evidence="18" id="KW-1185">Reference proteome</keyword>
<dbReference type="Gene3D" id="3.90.70.10">
    <property type="entry name" value="Cysteine proteinases"/>
    <property type="match status" value="1"/>
</dbReference>
<dbReference type="CDD" id="cd14386">
    <property type="entry name" value="UBA2_UBP5"/>
    <property type="match status" value="1"/>
</dbReference>
<evidence type="ECO:0000256" key="1">
    <source>
        <dbReference type="ARBA" id="ARBA00000707"/>
    </source>
</evidence>
<dbReference type="InterPro" id="IPR016652">
    <property type="entry name" value="Ubiquitinyl_hydrolase"/>
</dbReference>
<evidence type="ECO:0000256" key="2">
    <source>
        <dbReference type="ARBA" id="ARBA00009085"/>
    </source>
</evidence>
<dbReference type="PROSITE" id="PS50271">
    <property type="entry name" value="ZF_UBP"/>
    <property type="match status" value="1"/>
</dbReference>
<sequence>MDPALLAAIRANMTGLRPAGPRDAVGNAECGSSFDSPYSAGGLFVNLRTYEGCGADFVAADAAKSGCALYAHHAWRKAPRADAAATEAKAAPTTLGVGVDGGFEAEDAKYDVVKTRSLAVVRDGAVTLVPLPDDAVPDFVAACATAALDAEGADPRGTQKFNPTSMCADANRENAWALADEELKESKYAASLVQLAPAEGGRSEPLSPDAASWRCEESGAAENLWLNLSTGYVGGGRDQSAWGGPKGSNGALHHFEATGKKYPLVVKLGTISATGAELYSYAADEDGPVLDAKLGEHLKFWGINALSLEKTEKTTAELEVDANAKFEWSAIAEAGAKLEPLAGVGLLGLVNLGNSCYLNSVPEIGRRYHGQLDDTDAVGAAAGALLASSPAKKDDHLAQCAKLVGALRSRRYAKPAGALRGPDDAPALLGEADATRAEAGKVAPRAFRRLFGLGHAEFATPRQQDAAEYLLHVLDVLGRAEHGALQSGRLEAAATADDAAAEAAGAKKKVEYGPYDPLRAKPTQQLFAFAVEEKTVCGQSGLARYGTSSHLALEVPVPRDLVPEPPAESELKRAKLEGEPPREKPKVALDACLARWAADETIGDFLSSATGARGAATRTARLKTCPRYLLLKVNRYYVSQTWEAKKMDVLVDVPRTLDLSFLRAPAERPSGEGLLPDDDEGPAAAAPAALVPDEAILAQLLSMGFDENGCKRACVATKNAGAEAATEWVFSHMGDPDFALPLDAAPAAGGDAVDPAAVEQLSAMGFTARQAEGALKACDGSTERAADWIFSHMDDLDGAVEAALAAPAGGAPAPPAPGADDMDDGDAVYELKGLVSHIGANTACGHYVAHLRDADGNFVIFDDEKVAKSENPPLMLGYVYLYARK</sequence>
<dbReference type="Gene3D" id="3.30.40.10">
    <property type="entry name" value="Zinc/RING finger domain, C3HC4 (zinc finger)"/>
    <property type="match status" value="2"/>
</dbReference>
<organism evidence="17 18">
    <name type="scientific">Aureococcus anophagefferens</name>
    <name type="common">Harmful bloom alga</name>
    <dbReference type="NCBI Taxonomy" id="44056"/>
    <lineage>
        <taxon>Eukaryota</taxon>
        <taxon>Sar</taxon>
        <taxon>Stramenopiles</taxon>
        <taxon>Ochrophyta</taxon>
        <taxon>Pelagophyceae</taxon>
        <taxon>Pelagomonadales</taxon>
        <taxon>Pelagomonadaceae</taxon>
        <taxon>Aureococcus</taxon>
    </lineage>
</organism>
<dbReference type="Proteomes" id="UP001363151">
    <property type="component" value="Unassembled WGS sequence"/>
</dbReference>
<dbReference type="EMBL" id="JBBJCI010000251">
    <property type="protein sequence ID" value="KAK7237379.1"/>
    <property type="molecule type" value="Genomic_DNA"/>
</dbReference>
<evidence type="ECO:0000313" key="18">
    <source>
        <dbReference type="Proteomes" id="UP001363151"/>
    </source>
</evidence>
<evidence type="ECO:0000256" key="4">
    <source>
        <dbReference type="ARBA" id="ARBA00022670"/>
    </source>
</evidence>
<dbReference type="SUPFAM" id="SSF54001">
    <property type="entry name" value="Cysteine proteinases"/>
    <property type="match status" value="1"/>
</dbReference>
<keyword evidence="5" id="KW-0479">Metal-binding</keyword>
<dbReference type="InterPro" id="IPR050164">
    <property type="entry name" value="Peptidase_C19"/>
</dbReference>
<dbReference type="InterPro" id="IPR009060">
    <property type="entry name" value="UBA-like_sf"/>
</dbReference>
<dbReference type="SMART" id="SM00165">
    <property type="entry name" value="UBA"/>
    <property type="match status" value="2"/>
</dbReference>
<evidence type="ECO:0000256" key="3">
    <source>
        <dbReference type="ARBA" id="ARBA00012759"/>
    </source>
</evidence>
<dbReference type="Gene3D" id="1.10.8.10">
    <property type="entry name" value="DNA helicase RuvA subunit, C-terminal domain"/>
    <property type="match status" value="2"/>
</dbReference>
<evidence type="ECO:0000256" key="7">
    <source>
        <dbReference type="ARBA" id="ARBA00022771"/>
    </source>
</evidence>
<dbReference type="PROSITE" id="PS50235">
    <property type="entry name" value="USP_3"/>
    <property type="match status" value="1"/>
</dbReference>
<evidence type="ECO:0000256" key="12">
    <source>
        <dbReference type="PROSITE-ProRule" id="PRU00502"/>
    </source>
</evidence>
<reference evidence="17 18" key="1">
    <citation type="submission" date="2024-03" db="EMBL/GenBank/DDBJ databases">
        <title>Aureococcus anophagefferens CCMP1851 and Kratosvirus quantuckense: Draft genome of a second virus-susceptible host strain in the model system.</title>
        <authorList>
            <person name="Chase E."/>
            <person name="Truchon A.R."/>
            <person name="Schepens W."/>
            <person name="Wilhelm S.W."/>
        </authorList>
    </citation>
    <scope>NUCLEOTIDE SEQUENCE [LARGE SCALE GENOMIC DNA]</scope>
    <source>
        <strain evidence="17 18">CCMP1851</strain>
    </source>
</reference>
<evidence type="ECO:0000256" key="11">
    <source>
        <dbReference type="ARBA" id="ARBA00022833"/>
    </source>
</evidence>
<evidence type="ECO:0000256" key="8">
    <source>
        <dbReference type="ARBA" id="ARBA00022786"/>
    </source>
</evidence>
<dbReference type="PANTHER" id="PTHR24006:SF664">
    <property type="entry name" value="UBIQUITIN CARBOXYL-TERMINAL HYDROLASE"/>
    <property type="match status" value="1"/>
</dbReference>
<evidence type="ECO:0000256" key="10">
    <source>
        <dbReference type="ARBA" id="ARBA00022807"/>
    </source>
</evidence>
<evidence type="ECO:0000256" key="13">
    <source>
        <dbReference type="SAM" id="MobiDB-lite"/>
    </source>
</evidence>
<dbReference type="EC" id="3.4.19.12" evidence="3"/>